<evidence type="ECO:0008006" key="5">
    <source>
        <dbReference type="Google" id="ProtNLM"/>
    </source>
</evidence>
<evidence type="ECO:0000256" key="1">
    <source>
        <dbReference type="SAM" id="MobiDB-lite"/>
    </source>
</evidence>
<organism evidence="3 4">
    <name type="scientific">Streptomyces galilaeus</name>
    <dbReference type="NCBI Taxonomy" id="33899"/>
    <lineage>
        <taxon>Bacteria</taxon>
        <taxon>Bacillati</taxon>
        <taxon>Actinomycetota</taxon>
        <taxon>Actinomycetes</taxon>
        <taxon>Kitasatosporales</taxon>
        <taxon>Streptomycetaceae</taxon>
        <taxon>Streptomyces</taxon>
    </lineage>
</organism>
<dbReference type="EMBL" id="JBJVNE010000011">
    <property type="protein sequence ID" value="MFM9648996.1"/>
    <property type="molecule type" value="Genomic_DNA"/>
</dbReference>
<evidence type="ECO:0000313" key="3">
    <source>
        <dbReference type="EMBL" id="MFM9648996.1"/>
    </source>
</evidence>
<dbReference type="GeneID" id="93766786"/>
<proteinExistence type="predicted"/>
<comment type="caution">
    <text evidence="3">The sequence shown here is derived from an EMBL/GenBank/DDBJ whole genome shotgun (WGS) entry which is preliminary data.</text>
</comment>
<sequence>MPQPDDECPADSEGQPARHDLHPARPRPRRRTGAWPTLAAGLAALITGVALAEGLLIATGLVLAGIGVQLLDTRSEAAGGGGGRRPG</sequence>
<protein>
    <recommendedName>
        <fullName evidence="5">DUF3040 domain-containing protein</fullName>
    </recommendedName>
</protein>
<dbReference type="RefSeq" id="WP_190047059.1">
    <property type="nucleotide sequence ID" value="NZ_BMVS01000024.1"/>
</dbReference>
<dbReference type="Proteomes" id="UP001631993">
    <property type="component" value="Unassembled WGS sequence"/>
</dbReference>
<keyword evidence="2" id="KW-0812">Transmembrane</keyword>
<keyword evidence="2" id="KW-1133">Transmembrane helix</keyword>
<evidence type="ECO:0000256" key="2">
    <source>
        <dbReference type="SAM" id="Phobius"/>
    </source>
</evidence>
<evidence type="ECO:0000313" key="4">
    <source>
        <dbReference type="Proteomes" id="UP001631993"/>
    </source>
</evidence>
<gene>
    <name evidence="3" type="ORF">ACKI1S_22960</name>
</gene>
<feature type="compositionally biased region" description="Acidic residues" evidence="1">
    <location>
        <begin position="1"/>
        <end position="10"/>
    </location>
</feature>
<feature type="region of interest" description="Disordered" evidence="1">
    <location>
        <begin position="1"/>
        <end position="32"/>
    </location>
</feature>
<keyword evidence="4" id="KW-1185">Reference proteome</keyword>
<reference evidence="3 4" key="1">
    <citation type="submission" date="2024-12" db="EMBL/GenBank/DDBJ databases">
        <title>Forecasting of Potato common scab and diversities of Pathogenic streptomyces spp. in china.</title>
        <authorList>
            <person name="Handique U."/>
            <person name="Wu J."/>
        </authorList>
    </citation>
    <scope>NUCLEOTIDE SEQUENCE [LARGE SCALE GENOMIC DNA]</scope>
    <source>
        <strain evidence="3 4">ZRIMU1585</strain>
    </source>
</reference>
<name>A0ABW9IKI3_STRGJ</name>
<accession>A0ABW9IKI3</accession>
<keyword evidence="2" id="KW-0472">Membrane</keyword>
<feature type="transmembrane region" description="Helical" evidence="2">
    <location>
        <begin position="35"/>
        <end position="66"/>
    </location>
</feature>